<organism evidence="2 3">
    <name type="scientific">Crucibulum laeve</name>
    <dbReference type="NCBI Taxonomy" id="68775"/>
    <lineage>
        <taxon>Eukaryota</taxon>
        <taxon>Fungi</taxon>
        <taxon>Dikarya</taxon>
        <taxon>Basidiomycota</taxon>
        <taxon>Agaricomycotina</taxon>
        <taxon>Agaricomycetes</taxon>
        <taxon>Agaricomycetidae</taxon>
        <taxon>Agaricales</taxon>
        <taxon>Agaricineae</taxon>
        <taxon>Nidulariaceae</taxon>
        <taxon>Crucibulum</taxon>
    </lineage>
</organism>
<keyword evidence="3" id="KW-1185">Reference proteome</keyword>
<evidence type="ECO:0000313" key="3">
    <source>
        <dbReference type="Proteomes" id="UP000308652"/>
    </source>
</evidence>
<dbReference type="AlphaFoldDB" id="A0A5C3MH75"/>
<proteinExistence type="predicted"/>
<feature type="transmembrane region" description="Helical" evidence="1">
    <location>
        <begin position="100"/>
        <end position="121"/>
    </location>
</feature>
<gene>
    <name evidence="2" type="ORF">BDQ12DRAFT_673503</name>
</gene>
<sequence>MVAHNHMNQPIIDIATEPLQPFPPIPVELVLEILEFVASIDQKTAASLTLVSSQIRRFALPFLYHTVILSTSRELCSFLRSISSNKSTPKLAPRKVLRRLVVNLGIFALGSMTAIGAVISLCANVESLACGFSMHTFSQIGQGIPVIIPKVREQHLLGFSCRDQFDPSIIARTTTRLHVQLTAGTLALLSHVHEHLENLTHLAITVVSAPSEMCQSLLSMIEDLLCDNPMLRVLLVQDASFTDCSTLLKEINQWNGISKHQIEVRDVRLVSQKASQSPVRQWESDSLESPAGGLWRDAELVIETRKKAKGHRSTLYI</sequence>
<dbReference type="Proteomes" id="UP000308652">
    <property type="component" value="Unassembled WGS sequence"/>
</dbReference>
<keyword evidence="1" id="KW-1133">Transmembrane helix</keyword>
<accession>A0A5C3MH75</accession>
<keyword evidence="1" id="KW-0812">Transmembrane</keyword>
<keyword evidence="1" id="KW-0472">Membrane</keyword>
<dbReference type="OrthoDB" id="3145912at2759"/>
<evidence type="ECO:0000256" key="1">
    <source>
        <dbReference type="SAM" id="Phobius"/>
    </source>
</evidence>
<dbReference type="EMBL" id="ML213590">
    <property type="protein sequence ID" value="TFK44744.1"/>
    <property type="molecule type" value="Genomic_DNA"/>
</dbReference>
<protein>
    <submittedName>
        <fullName evidence="2">Uncharacterized protein</fullName>
    </submittedName>
</protein>
<reference evidence="2 3" key="1">
    <citation type="journal article" date="2019" name="Nat. Ecol. Evol.">
        <title>Megaphylogeny resolves global patterns of mushroom evolution.</title>
        <authorList>
            <person name="Varga T."/>
            <person name="Krizsan K."/>
            <person name="Foldi C."/>
            <person name="Dima B."/>
            <person name="Sanchez-Garcia M."/>
            <person name="Sanchez-Ramirez S."/>
            <person name="Szollosi G.J."/>
            <person name="Szarkandi J.G."/>
            <person name="Papp V."/>
            <person name="Albert L."/>
            <person name="Andreopoulos W."/>
            <person name="Angelini C."/>
            <person name="Antonin V."/>
            <person name="Barry K.W."/>
            <person name="Bougher N.L."/>
            <person name="Buchanan P."/>
            <person name="Buyck B."/>
            <person name="Bense V."/>
            <person name="Catcheside P."/>
            <person name="Chovatia M."/>
            <person name="Cooper J."/>
            <person name="Damon W."/>
            <person name="Desjardin D."/>
            <person name="Finy P."/>
            <person name="Geml J."/>
            <person name="Haridas S."/>
            <person name="Hughes K."/>
            <person name="Justo A."/>
            <person name="Karasinski D."/>
            <person name="Kautmanova I."/>
            <person name="Kiss B."/>
            <person name="Kocsube S."/>
            <person name="Kotiranta H."/>
            <person name="LaButti K.M."/>
            <person name="Lechner B.E."/>
            <person name="Liimatainen K."/>
            <person name="Lipzen A."/>
            <person name="Lukacs Z."/>
            <person name="Mihaltcheva S."/>
            <person name="Morgado L.N."/>
            <person name="Niskanen T."/>
            <person name="Noordeloos M.E."/>
            <person name="Ohm R.A."/>
            <person name="Ortiz-Santana B."/>
            <person name="Ovrebo C."/>
            <person name="Racz N."/>
            <person name="Riley R."/>
            <person name="Savchenko A."/>
            <person name="Shiryaev A."/>
            <person name="Soop K."/>
            <person name="Spirin V."/>
            <person name="Szebenyi C."/>
            <person name="Tomsovsky M."/>
            <person name="Tulloss R.E."/>
            <person name="Uehling J."/>
            <person name="Grigoriev I.V."/>
            <person name="Vagvolgyi C."/>
            <person name="Papp T."/>
            <person name="Martin F.M."/>
            <person name="Miettinen O."/>
            <person name="Hibbett D.S."/>
            <person name="Nagy L.G."/>
        </authorList>
    </citation>
    <scope>NUCLEOTIDE SEQUENCE [LARGE SCALE GENOMIC DNA]</scope>
    <source>
        <strain evidence="2 3">CBS 166.37</strain>
    </source>
</reference>
<evidence type="ECO:0000313" key="2">
    <source>
        <dbReference type="EMBL" id="TFK44744.1"/>
    </source>
</evidence>
<name>A0A5C3MH75_9AGAR</name>